<name>A0A173V9N0_9FIRM</name>
<dbReference type="GO" id="GO:0016740">
    <property type="term" value="F:transferase activity"/>
    <property type="evidence" value="ECO:0007669"/>
    <property type="project" value="UniProtKB-KW"/>
</dbReference>
<dbReference type="RefSeq" id="WP_055186995.1">
    <property type="nucleotide sequence ID" value="NZ_CYXN01000043.1"/>
</dbReference>
<dbReference type="InterPro" id="IPR010235">
    <property type="entry name" value="HepT"/>
</dbReference>
<gene>
    <name evidence="3" type="ORF">CGS59_14035</name>
    <name evidence="2" type="ORF">ERS852582_02718</name>
</gene>
<dbReference type="SUPFAM" id="SSF81593">
    <property type="entry name" value="Nucleotidyltransferase substrate binding subunit/domain"/>
    <property type="match status" value="1"/>
</dbReference>
<dbReference type="OrthoDB" id="9810452at2"/>
<dbReference type="Pfam" id="PF18765">
    <property type="entry name" value="Polbeta"/>
    <property type="match status" value="1"/>
</dbReference>
<dbReference type="Gene3D" id="3.30.460.10">
    <property type="entry name" value="Beta Polymerase, domain 2"/>
    <property type="match status" value="1"/>
</dbReference>
<dbReference type="Pfam" id="PF08780">
    <property type="entry name" value="NTase_sub_bind"/>
    <property type="match status" value="1"/>
</dbReference>
<dbReference type="Proteomes" id="UP000095649">
    <property type="component" value="Unassembled WGS sequence"/>
</dbReference>
<proteinExistence type="predicted"/>
<dbReference type="NCBIfam" id="TIGR01987">
    <property type="entry name" value="HI0074"/>
    <property type="match status" value="1"/>
</dbReference>
<dbReference type="Proteomes" id="UP000220480">
    <property type="component" value="Unassembled WGS sequence"/>
</dbReference>
<reference evidence="2 4" key="1">
    <citation type="submission" date="2015-09" db="EMBL/GenBank/DDBJ databases">
        <authorList>
            <consortium name="Pathogen Informatics"/>
        </authorList>
    </citation>
    <scope>NUCLEOTIDE SEQUENCE [LARGE SCALE GENOMIC DNA]</scope>
    <source>
        <strain evidence="2 4">2789STDY5834970</strain>
    </source>
</reference>
<evidence type="ECO:0000259" key="1">
    <source>
        <dbReference type="Pfam" id="PF18765"/>
    </source>
</evidence>
<evidence type="ECO:0000313" key="2">
    <source>
        <dbReference type="EMBL" id="CUN23923.1"/>
    </source>
</evidence>
<sequence>MEELYNQLAALARRFGAKRLVLFGSRARGDNRPNSDIDLAVYGMPEDNRAEFWMHCEELPTLLKFDIVHIQDGMEPVFLANIERDGVELMDKLHEKYDRFTAAVARLREALDDYKKFPLDSVRDGTIQRFEFCTELAWKTMREYLLDQGYTNINSPKEVIKQAFAFGMIDDQKAWVELLNDRNLTSHVYDEATAAAIFARIEGQYLPLFDSVTAYMKDE</sequence>
<dbReference type="Gene3D" id="1.20.120.330">
    <property type="entry name" value="Nucleotidyltransferases domain 2"/>
    <property type="match status" value="1"/>
</dbReference>
<protein>
    <submittedName>
        <fullName evidence="2">Predicted nucleotidyltransferases</fullName>
    </submittedName>
    <submittedName>
        <fullName evidence="3">Toxin-antitoxin system, antitoxin component</fullName>
    </submittedName>
</protein>
<keyword evidence="2" id="KW-0808">Transferase</keyword>
<evidence type="ECO:0000313" key="5">
    <source>
        <dbReference type="Proteomes" id="UP000220480"/>
    </source>
</evidence>
<reference evidence="3" key="3">
    <citation type="submission" date="2017-07" db="EMBL/GenBank/DDBJ databases">
        <authorList>
            <person name="Sun Z.S."/>
            <person name="Albrecht U."/>
            <person name="Echele G."/>
            <person name="Lee C.C."/>
        </authorList>
    </citation>
    <scope>NUCLEOTIDE SEQUENCE</scope>
    <source>
        <strain evidence="3">CNCM I 4644</strain>
    </source>
</reference>
<reference evidence="3 5" key="2">
    <citation type="journal article" date="2017" name="Front. Microbiol.">
        <title>New Insights into the Diversity of the Genus Faecalibacterium.</title>
        <authorList>
            <person name="Benevides L."/>
            <person name="Burman S."/>
            <person name="Martin R."/>
            <person name="Robert V."/>
            <person name="Thomas M."/>
            <person name="Miquel S."/>
            <person name="Chain F."/>
            <person name="Sokol H."/>
            <person name="Bermudez-Humaran L.G."/>
            <person name="Morrison M."/>
            <person name="Langella P."/>
            <person name="Azevedo V.A."/>
            <person name="Chatel J.M."/>
            <person name="Soares S."/>
        </authorList>
    </citation>
    <scope>NUCLEOTIDE SEQUENCE [LARGE SCALE GENOMIC DNA]</scope>
    <source>
        <strain evidence="3 5">CNCM I 4644</strain>
    </source>
</reference>
<evidence type="ECO:0000313" key="3">
    <source>
        <dbReference type="EMBL" id="PDX82775.1"/>
    </source>
</evidence>
<accession>A0A173V9N0</accession>
<dbReference type="CDD" id="cd05403">
    <property type="entry name" value="NT_KNTase_like"/>
    <property type="match status" value="1"/>
</dbReference>
<evidence type="ECO:0000313" key="4">
    <source>
        <dbReference type="Proteomes" id="UP000095649"/>
    </source>
</evidence>
<dbReference type="EMBL" id="NMTZ01000028">
    <property type="protein sequence ID" value="PDX82775.1"/>
    <property type="molecule type" value="Genomic_DNA"/>
</dbReference>
<feature type="domain" description="Polymerase beta nucleotidyltransferase" evidence="1">
    <location>
        <begin position="16"/>
        <end position="92"/>
    </location>
</feature>
<dbReference type="SUPFAM" id="SSF81301">
    <property type="entry name" value="Nucleotidyltransferase"/>
    <property type="match status" value="1"/>
</dbReference>
<dbReference type="InterPro" id="IPR041633">
    <property type="entry name" value="Polbeta"/>
</dbReference>
<dbReference type="AlphaFoldDB" id="A0A173V9N0"/>
<organism evidence="2 4">
    <name type="scientific">Faecalibacterium prausnitzii</name>
    <dbReference type="NCBI Taxonomy" id="853"/>
    <lineage>
        <taxon>Bacteria</taxon>
        <taxon>Bacillati</taxon>
        <taxon>Bacillota</taxon>
        <taxon>Clostridia</taxon>
        <taxon>Eubacteriales</taxon>
        <taxon>Oscillospiraceae</taxon>
        <taxon>Faecalibacterium</taxon>
    </lineage>
</organism>
<dbReference type="EMBL" id="CYXN01000043">
    <property type="protein sequence ID" value="CUN23923.1"/>
    <property type="molecule type" value="Genomic_DNA"/>
</dbReference>
<dbReference type="InterPro" id="IPR043519">
    <property type="entry name" value="NT_sf"/>
</dbReference>